<feature type="domain" description="HTH lysR-type" evidence="5">
    <location>
        <begin position="6"/>
        <end position="63"/>
    </location>
</feature>
<dbReference type="InterPro" id="IPR036390">
    <property type="entry name" value="WH_DNA-bd_sf"/>
</dbReference>
<comment type="caution">
    <text evidence="6">The sequence shown here is derived from an EMBL/GenBank/DDBJ whole genome shotgun (WGS) entry which is preliminary data.</text>
</comment>
<dbReference type="RefSeq" id="WP_039246934.1">
    <property type="nucleotide sequence ID" value="NZ_JWSY01000020.1"/>
</dbReference>
<keyword evidence="4" id="KW-0804">Transcription</keyword>
<evidence type="ECO:0000256" key="4">
    <source>
        <dbReference type="ARBA" id="ARBA00023163"/>
    </source>
</evidence>
<dbReference type="FunFam" id="3.40.190.10:FF:000017">
    <property type="entry name" value="Glycine cleavage system transcriptional activator"/>
    <property type="match status" value="1"/>
</dbReference>
<dbReference type="Gene3D" id="3.40.190.10">
    <property type="entry name" value="Periplasmic binding protein-like II"/>
    <property type="match status" value="2"/>
</dbReference>
<evidence type="ECO:0000313" key="6">
    <source>
        <dbReference type="EMBL" id="KIC56687.1"/>
    </source>
</evidence>
<dbReference type="Pfam" id="PF03466">
    <property type="entry name" value="LysR_substrate"/>
    <property type="match status" value="1"/>
</dbReference>
<dbReference type="AlphaFoldDB" id="A0A0B4CJN6"/>
<keyword evidence="2" id="KW-0805">Transcription regulation</keyword>
<dbReference type="InterPro" id="IPR036388">
    <property type="entry name" value="WH-like_DNA-bd_sf"/>
</dbReference>
<dbReference type="InterPro" id="IPR005119">
    <property type="entry name" value="LysR_subst-bd"/>
</dbReference>
<dbReference type="PANTHER" id="PTHR30537">
    <property type="entry name" value="HTH-TYPE TRANSCRIPTIONAL REGULATOR"/>
    <property type="match status" value="1"/>
</dbReference>
<dbReference type="GO" id="GO:0043565">
    <property type="term" value="F:sequence-specific DNA binding"/>
    <property type="evidence" value="ECO:0007669"/>
    <property type="project" value="TreeGrafter"/>
</dbReference>
<dbReference type="NCBIfam" id="NF008352">
    <property type="entry name" value="PRK11139.1"/>
    <property type="match status" value="1"/>
</dbReference>
<gene>
    <name evidence="6" type="ORF">RM53_11600</name>
</gene>
<dbReference type="Proteomes" id="UP000031166">
    <property type="component" value="Unassembled WGS sequence"/>
</dbReference>
<proteinExistence type="inferred from homology"/>
<dbReference type="PROSITE" id="PS50931">
    <property type="entry name" value="HTH_LYSR"/>
    <property type="match status" value="1"/>
</dbReference>
<organism evidence="6 7">
    <name type="scientific">Brevundimonas nasdae</name>
    <dbReference type="NCBI Taxonomy" id="172043"/>
    <lineage>
        <taxon>Bacteria</taxon>
        <taxon>Pseudomonadati</taxon>
        <taxon>Pseudomonadota</taxon>
        <taxon>Alphaproteobacteria</taxon>
        <taxon>Caulobacterales</taxon>
        <taxon>Caulobacteraceae</taxon>
        <taxon>Brevundimonas</taxon>
    </lineage>
</organism>
<reference evidence="6 7" key="1">
    <citation type="submission" date="2014-12" db="EMBL/GenBank/DDBJ databases">
        <title>Genome sequencing of Brevundimonas nasdae TPW30.</title>
        <authorList>
            <person name="Tan P.W."/>
            <person name="Chan K.-G."/>
        </authorList>
    </citation>
    <scope>NUCLEOTIDE SEQUENCE [LARGE SCALE GENOMIC DNA]</scope>
    <source>
        <strain evidence="6 7">TPW30</strain>
    </source>
</reference>
<dbReference type="STRING" id="172043.RM53_11600"/>
<dbReference type="PRINTS" id="PR00039">
    <property type="entry name" value="HTHLYSR"/>
</dbReference>
<dbReference type="GO" id="GO:0003700">
    <property type="term" value="F:DNA-binding transcription factor activity"/>
    <property type="evidence" value="ECO:0007669"/>
    <property type="project" value="InterPro"/>
</dbReference>
<dbReference type="PANTHER" id="PTHR30537:SF74">
    <property type="entry name" value="HTH-TYPE TRANSCRIPTIONAL REGULATOR TRPI"/>
    <property type="match status" value="1"/>
</dbReference>
<dbReference type="SUPFAM" id="SSF53850">
    <property type="entry name" value="Periplasmic binding protein-like II"/>
    <property type="match status" value="1"/>
</dbReference>
<name>A0A0B4CJN6_9CAUL</name>
<dbReference type="SUPFAM" id="SSF46785">
    <property type="entry name" value="Winged helix' DNA-binding domain"/>
    <property type="match status" value="1"/>
</dbReference>
<dbReference type="InterPro" id="IPR058163">
    <property type="entry name" value="LysR-type_TF_proteobact-type"/>
</dbReference>
<accession>A0A0B4CJN6</accession>
<dbReference type="EMBL" id="JWSY01000020">
    <property type="protein sequence ID" value="KIC56687.1"/>
    <property type="molecule type" value="Genomic_DNA"/>
</dbReference>
<dbReference type="GO" id="GO:0006351">
    <property type="term" value="P:DNA-templated transcription"/>
    <property type="evidence" value="ECO:0007669"/>
    <property type="project" value="TreeGrafter"/>
</dbReference>
<dbReference type="InterPro" id="IPR000847">
    <property type="entry name" value="LysR_HTH_N"/>
</dbReference>
<evidence type="ECO:0000256" key="3">
    <source>
        <dbReference type="ARBA" id="ARBA00023125"/>
    </source>
</evidence>
<dbReference type="Gene3D" id="1.10.10.10">
    <property type="entry name" value="Winged helix-like DNA-binding domain superfamily/Winged helix DNA-binding domain"/>
    <property type="match status" value="1"/>
</dbReference>
<evidence type="ECO:0000256" key="2">
    <source>
        <dbReference type="ARBA" id="ARBA00023015"/>
    </source>
</evidence>
<evidence type="ECO:0000313" key="7">
    <source>
        <dbReference type="Proteomes" id="UP000031166"/>
    </source>
</evidence>
<comment type="similarity">
    <text evidence="1">Belongs to the LysR transcriptional regulatory family.</text>
</comment>
<evidence type="ECO:0000256" key="1">
    <source>
        <dbReference type="ARBA" id="ARBA00009437"/>
    </source>
</evidence>
<keyword evidence="3" id="KW-0238">DNA-binding</keyword>
<evidence type="ECO:0000259" key="5">
    <source>
        <dbReference type="PROSITE" id="PS50931"/>
    </source>
</evidence>
<sequence length="309" mass="33806">MARPLLPLNALRAFEAAARHLNFSRAADELSVTPGAVSQQIRLLEDIVGGPLFVREARGLQLTDLGRSSVPLLREGFERLMDASALLREPPRRKQVSISVAPGFASKWLMPRMDDFHTAHPEIELWISADMEPADLSEGKVDLAVRYGPGDYPGLTVDRLMTETVLPVCSPSLMDGDKPIRKPADLIGHTLLHDMSNDGDPSRPDWAMWLKARGIRHPDPRRGSRFNQSGLLIEAAISGRGVALAKRTLAQADLASGRLVAPFPDGSEAVGFAYYVVQPRDRPPSPSATAFVGWLKKQAVDHDNTMGQL</sequence>
<dbReference type="CDD" id="cd08432">
    <property type="entry name" value="PBP2_GcdR_TrpI_HvrB_AmpR_like"/>
    <property type="match status" value="1"/>
</dbReference>
<dbReference type="Pfam" id="PF00126">
    <property type="entry name" value="HTH_1"/>
    <property type="match status" value="1"/>
</dbReference>
<protein>
    <submittedName>
        <fullName evidence="6">LysR family transcriptional regulator</fullName>
    </submittedName>
</protein>